<evidence type="ECO:0000256" key="1">
    <source>
        <dbReference type="ARBA" id="ARBA00006019"/>
    </source>
</evidence>
<sequence length="286" mass="32200">MYIQDSFRNGTHHDNPLSYSQSIRDVNYSCGSCGYALNLSSSNRNTSTISSKYGKSMKRGIISFFSIDENRFTQVDELQCIPYYVSKNSWGFFRRRTKLLCRKCGNLVGTTYEDNTSLDCVGSDVSDSTVGNTRSTRRKYDVKIRALQPSSDESVASLADTSANYDGKGTKWIEEDSCPEYMLKIQMCLRQQKDRVSHYLHSSSGKNMLYRVQDGVLQGNISPGLDSFSSSVPKQHNTDEGIALVKQEEDACHPASNKTAEKNNVVEVVLIQNIRKLHDKYLEDAI</sequence>
<evidence type="ECO:0000313" key="3">
    <source>
        <dbReference type="EMBL" id="KAF9608401.1"/>
    </source>
</evidence>
<dbReference type="AlphaFoldDB" id="A0A835HZ75"/>
<evidence type="ECO:0000313" key="4">
    <source>
        <dbReference type="Proteomes" id="UP000631114"/>
    </source>
</evidence>
<name>A0A835HZ75_9MAGN</name>
<dbReference type="Pfam" id="PF24046">
    <property type="entry name" value="At4g08330"/>
    <property type="match status" value="1"/>
</dbReference>
<reference evidence="3 4" key="1">
    <citation type="submission" date="2020-10" db="EMBL/GenBank/DDBJ databases">
        <title>The Coptis chinensis genome and diversification of protoberbering-type alkaloids.</title>
        <authorList>
            <person name="Wang B."/>
            <person name="Shu S."/>
            <person name="Song C."/>
            <person name="Liu Y."/>
        </authorList>
    </citation>
    <scope>NUCLEOTIDE SEQUENCE [LARGE SCALE GENOMIC DNA]</scope>
    <source>
        <strain evidence="3">HL-2020</strain>
        <tissue evidence="3">Leaf</tissue>
    </source>
</reference>
<dbReference type="Gene3D" id="1.20.1310.10">
    <property type="entry name" value="Cullin Repeats"/>
    <property type="match status" value="1"/>
</dbReference>
<dbReference type="SUPFAM" id="SSF74788">
    <property type="entry name" value="Cullin repeat-like"/>
    <property type="match status" value="1"/>
</dbReference>
<dbReference type="OrthoDB" id="1907500at2759"/>
<comment type="caution">
    <text evidence="3">The sequence shown here is derived from an EMBL/GenBank/DDBJ whole genome shotgun (WGS) entry which is preliminary data.</text>
</comment>
<dbReference type="InterPro" id="IPR045282">
    <property type="entry name" value="At4g08330-like"/>
</dbReference>
<accession>A0A835HZ75</accession>
<dbReference type="Pfam" id="PF00888">
    <property type="entry name" value="Cullin"/>
    <property type="match status" value="1"/>
</dbReference>
<gene>
    <name evidence="3" type="ORF">IFM89_009767</name>
</gene>
<organism evidence="3 4">
    <name type="scientific">Coptis chinensis</name>
    <dbReference type="NCBI Taxonomy" id="261450"/>
    <lineage>
        <taxon>Eukaryota</taxon>
        <taxon>Viridiplantae</taxon>
        <taxon>Streptophyta</taxon>
        <taxon>Embryophyta</taxon>
        <taxon>Tracheophyta</taxon>
        <taxon>Spermatophyta</taxon>
        <taxon>Magnoliopsida</taxon>
        <taxon>Ranunculales</taxon>
        <taxon>Ranunculaceae</taxon>
        <taxon>Coptidoideae</taxon>
        <taxon>Coptis</taxon>
    </lineage>
</organism>
<dbReference type="PANTHER" id="PTHR33674:SF8">
    <property type="entry name" value="OS01G0833400 PROTEIN"/>
    <property type="match status" value="1"/>
</dbReference>
<dbReference type="EMBL" id="JADFTS010000004">
    <property type="protein sequence ID" value="KAF9608401.1"/>
    <property type="molecule type" value="Genomic_DNA"/>
</dbReference>
<dbReference type="InterPro" id="IPR016159">
    <property type="entry name" value="Cullin_repeat-like_dom_sf"/>
</dbReference>
<dbReference type="InterPro" id="IPR001373">
    <property type="entry name" value="Cullin_N"/>
</dbReference>
<dbReference type="PANTHER" id="PTHR33674">
    <property type="entry name" value="METHIONINE-S-OXIDE REDUCTASE"/>
    <property type="match status" value="1"/>
</dbReference>
<comment type="similarity">
    <text evidence="1">Belongs to the cullin family.</text>
</comment>
<dbReference type="Proteomes" id="UP000631114">
    <property type="component" value="Unassembled WGS sequence"/>
</dbReference>
<protein>
    <recommendedName>
        <fullName evidence="2">Cullin N-terminal domain-containing protein</fullName>
    </recommendedName>
</protein>
<keyword evidence="4" id="KW-1185">Reference proteome</keyword>
<proteinExistence type="inferred from homology"/>
<evidence type="ECO:0000259" key="2">
    <source>
        <dbReference type="Pfam" id="PF00888"/>
    </source>
</evidence>
<feature type="domain" description="Cullin N-terminal" evidence="2">
    <location>
        <begin position="158"/>
        <end position="232"/>
    </location>
</feature>